<dbReference type="InterPro" id="IPR011123">
    <property type="entry name" value="Y_Y_Y"/>
</dbReference>
<keyword evidence="5" id="KW-0808">Transferase</keyword>
<keyword evidence="5" id="KW-0418">Kinase</keyword>
<evidence type="ECO:0000259" key="3">
    <source>
        <dbReference type="Pfam" id="PF07495"/>
    </source>
</evidence>
<dbReference type="SUPFAM" id="SSF50998">
    <property type="entry name" value="Quinoprotein alcohol dehydrogenase-like"/>
    <property type="match status" value="1"/>
</dbReference>
<dbReference type="InterPro" id="IPR036890">
    <property type="entry name" value="HATPase_C_sf"/>
</dbReference>
<evidence type="ECO:0000313" key="6">
    <source>
        <dbReference type="Proteomes" id="UP001155483"/>
    </source>
</evidence>
<dbReference type="InterPro" id="IPR011712">
    <property type="entry name" value="Sig_transdc_His_kin_sub3_dim/P"/>
</dbReference>
<proteinExistence type="predicted"/>
<comment type="caution">
    <text evidence="5">The sequence shown here is derived from an EMBL/GenBank/DDBJ whole genome shotgun (WGS) entry which is preliminary data.</text>
</comment>
<dbReference type="InterPro" id="IPR011047">
    <property type="entry name" value="Quinoprotein_ADH-like_sf"/>
</dbReference>
<dbReference type="EMBL" id="JAOTIF010000008">
    <property type="protein sequence ID" value="MCU7549843.1"/>
    <property type="molecule type" value="Genomic_DNA"/>
</dbReference>
<dbReference type="SUPFAM" id="SSF55874">
    <property type="entry name" value="ATPase domain of HSP90 chaperone/DNA topoisomerase II/histidine kinase"/>
    <property type="match status" value="1"/>
</dbReference>
<evidence type="ECO:0000256" key="2">
    <source>
        <dbReference type="SAM" id="Phobius"/>
    </source>
</evidence>
<sequence>MRHSINFIFLLLLSFVVYSQGRVTVPVRKFTQKNGLSSYNIRKVIQDKWGFIWAGTQDGLNKFDGKSIINYTKSSPEKNKISGTDVRELIEDTSQNLIWVLPGEVGINAINSITGDVKVSARIPYTNNDDWNISMLKNKDEIWIGTSTGIKIYDIPKKKFELSPLLPEKQESSIGFAVRSLAKDENGKIWACYDRYGIVIYDGFTKKVIKEIRLSELNDHLKSNEIRFLNYISIKGAFLFATNQGLRKVSYTPLYDVKVDNYPCQSLPVLNTSSIESIALEKKGNVLISGFSKLFRFDVTLTNYVVLEEASRLGETDWLNAVQSILIDSEDNIWLGCQEGLAFVSGNINPFQRYNYDNRNNIKLDHVRSIYPLRNGDILAGLRNGIVHISKESYKYTKFDTGHLYHHIYQDQKGLIHVSRPDGMFIFNNGKLVPIAEIYPEFSSYSSVAINSHLFINDTLVILGSENNNGILIWNPSRKTVRKMEQGPGENGLSSNIVNNIYRNSKGDIWVLSDNVISVLSENLKRKKELLLIDKNTQLHFKLFFDMCEAGGYYWITSYGSGILQLDSSYKIIKVFSTSNGLSNDGVYQIYNLSNKNLLITSNNGLSVLDINNYKFKSFFEEDGLHANGFEEVCGLAKDGLIYAGGVNGFTVIDPSKFSLNKVIPTFYYTNVNYHIKNKTGTGSRSIDTFNFKMNYLRVPNNWLQINISFIGLNYINPNRVVYQYRIKEKDASWINQGSQNFINLIGLSPGTYTLEVKAANEDGYWSDPRQLILIIEPKWYQTLFFKIAVLFAVGALFYVFYRYRISQIKQQHLIRKNISSDLHDDIGSTLNTIKVLTHLAKRNTNKEEYWVQIEYSLTEATTGLRDMIWVLDDSKDTVSELIDRIEKFAIPITRANDTNFRSEVKVDSDDQLLTKPEKRNLLLMSKEIINNSIKYANCKNIDLLFLQHKNKRTLLIKDDGKGFDSSINSEGNGLKNLFHRAQQIGYQVEIISSLGNGTLVKIEKK</sequence>
<feature type="domain" description="Signal transduction histidine kinase subgroup 3 dimerisation and phosphoacceptor" evidence="4">
    <location>
        <begin position="816"/>
        <end position="873"/>
    </location>
</feature>
<reference evidence="5" key="1">
    <citation type="submission" date="2022-09" db="EMBL/GenBank/DDBJ databases">
        <authorList>
            <person name="Yuan C."/>
            <person name="Ke Z."/>
        </authorList>
    </citation>
    <scope>NUCLEOTIDE SEQUENCE</scope>
    <source>
        <strain evidence="5">LB-8</strain>
    </source>
</reference>
<keyword evidence="2" id="KW-0472">Membrane</keyword>
<dbReference type="GO" id="GO:0016020">
    <property type="term" value="C:membrane"/>
    <property type="evidence" value="ECO:0007669"/>
    <property type="project" value="InterPro"/>
</dbReference>
<name>A0A9X2XY92_9BACT</name>
<dbReference type="Pfam" id="PF07495">
    <property type="entry name" value="Y_Y_Y"/>
    <property type="match status" value="1"/>
</dbReference>
<dbReference type="PANTHER" id="PTHR43547">
    <property type="entry name" value="TWO-COMPONENT HISTIDINE KINASE"/>
    <property type="match status" value="1"/>
</dbReference>
<accession>A0A9X2XY92</accession>
<dbReference type="RefSeq" id="WP_279297284.1">
    <property type="nucleotide sequence ID" value="NZ_JAOTIF010000008.1"/>
</dbReference>
<dbReference type="Gene3D" id="2.60.40.10">
    <property type="entry name" value="Immunoglobulins"/>
    <property type="match status" value="1"/>
</dbReference>
<protein>
    <submittedName>
        <fullName evidence="5">Histidine kinase</fullName>
    </submittedName>
</protein>
<keyword evidence="6" id="KW-1185">Reference proteome</keyword>
<dbReference type="GO" id="GO:0000155">
    <property type="term" value="F:phosphorelay sensor kinase activity"/>
    <property type="evidence" value="ECO:0007669"/>
    <property type="project" value="InterPro"/>
</dbReference>
<evidence type="ECO:0000256" key="1">
    <source>
        <dbReference type="ARBA" id="ARBA00022553"/>
    </source>
</evidence>
<dbReference type="Pfam" id="PF07730">
    <property type="entry name" value="HisKA_3"/>
    <property type="match status" value="1"/>
</dbReference>
<keyword evidence="1" id="KW-0597">Phosphoprotein</keyword>
<dbReference type="AlphaFoldDB" id="A0A9X2XY92"/>
<feature type="transmembrane region" description="Helical" evidence="2">
    <location>
        <begin position="780"/>
        <end position="802"/>
    </location>
</feature>
<dbReference type="InterPro" id="IPR013783">
    <property type="entry name" value="Ig-like_fold"/>
</dbReference>
<organism evidence="5 6">
    <name type="scientific">Paraflavisolibacter caeni</name>
    <dbReference type="NCBI Taxonomy" id="2982496"/>
    <lineage>
        <taxon>Bacteria</taxon>
        <taxon>Pseudomonadati</taxon>
        <taxon>Bacteroidota</taxon>
        <taxon>Chitinophagia</taxon>
        <taxon>Chitinophagales</taxon>
        <taxon>Chitinophagaceae</taxon>
        <taxon>Paraflavisolibacter</taxon>
    </lineage>
</organism>
<dbReference type="GO" id="GO:0046983">
    <property type="term" value="F:protein dimerization activity"/>
    <property type="evidence" value="ECO:0007669"/>
    <property type="project" value="InterPro"/>
</dbReference>
<keyword evidence="2" id="KW-0812">Transmembrane</keyword>
<gene>
    <name evidence="5" type="ORF">OCK74_11995</name>
</gene>
<dbReference type="InterPro" id="IPR015943">
    <property type="entry name" value="WD40/YVTN_repeat-like_dom_sf"/>
</dbReference>
<dbReference type="Gene3D" id="3.30.565.10">
    <property type="entry name" value="Histidine kinase-like ATPase, C-terminal domain"/>
    <property type="match status" value="1"/>
</dbReference>
<reference evidence="5" key="2">
    <citation type="submission" date="2023-04" db="EMBL/GenBank/DDBJ databases">
        <title>Paracnuella aquatica gen. nov., sp. nov., a member of the family Chitinophagaceae isolated from a hot spring.</title>
        <authorList>
            <person name="Wang C."/>
        </authorList>
    </citation>
    <scope>NUCLEOTIDE SEQUENCE</scope>
    <source>
        <strain evidence="5">LB-8</strain>
    </source>
</reference>
<evidence type="ECO:0000259" key="4">
    <source>
        <dbReference type="Pfam" id="PF07730"/>
    </source>
</evidence>
<feature type="domain" description="Two component regulator three Y" evidence="3">
    <location>
        <begin position="714"/>
        <end position="775"/>
    </location>
</feature>
<keyword evidence="2" id="KW-1133">Transmembrane helix</keyword>
<dbReference type="PANTHER" id="PTHR43547:SF2">
    <property type="entry name" value="HYBRID SIGNAL TRANSDUCTION HISTIDINE KINASE C"/>
    <property type="match status" value="1"/>
</dbReference>
<dbReference type="Gene3D" id="2.130.10.10">
    <property type="entry name" value="YVTN repeat-like/Quinoprotein amine dehydrogenase"/>
    <property type="match status" value="3"/>
</dbReference>
<evidence type="ECO:0000313" key="5">
    <source>
        <dbReference type="EMBL" id="MCU7549843.1"/>
    </source>
</evidence>
<dbReference type="Proteomes" id="UP001155483">
    <property type="component" value="Unassembled WGS sequence"/>
</dbReference>